<dbReference type="GO" id="GO:0009062">
    <property type="term" value="P:fatty acid catabolic process"/>
    <property type="evidence" value="ECO:0007669"/>
    <property type="project" value="TreeGrafter"/>
</dbReference>
<evidence type="ECO:0000259" key="3">
    <source>
        <dbReference type="Pfam" id="PF13622"/>
    </source>
</evidence>
<feature type="domain" description="Acyl-CoA thioesterase-like C-terminal" evidence="4">
    <location>
        <begin position="201"/>
        <end position="319"/>
    </location>
</feature>
<evidence type="ECO:0000313" key="6">
    <source>
        <dbReference type="Proteomes" id="UP000824998"/>
    </source>
</evidence>
<dbReference type="PANTHER" id="PTHR11066">
    <property type="entry name" value="ACYL-COA THIOESTERASE"/>
    <property type="match status" value="1"/>
</dbReference>
<dbReference type="GO" id="GO:0006637">
    <property type="term" value="P:acyl-CoA metabolic process"/>
    <property type="evidence" value="ECO:0007669"/>
    <property type="project" value="InterPro"/>
</dbReference>
<dbReference type="Gene3D" id="2.40.160.210">
    <property type="entry name" value="Acyl-CoA thioesterase, double hotdog domain"/>
    <property type="match status" value="1"/>
</dbReference>
<comment type="caution">
    <text evidence="5">The sequence shown here is derived from an EMBL/GenBank/DDBJ whole genome shotgun (WGS) entry which is preliminary data.</text>
</comment>
<evidence type="ECO:0000259" key="4">
    <source>
        <dbReference type="Pfam" id="PF20789"/>
    </source>
</evidence>
<keyword evidence="6" id="KW-1185">Reference proteome</keyword>
<dbReference type="InterPro" id="IPR049449">
    <property type="entry name" value="TesB_ACOT8-like_N"/>
</dbReference>
<dbReference type="InterPro" id="IPR049450">
    <property type="entry name" value="ACOT8-like_C"/>
</dbReference>
<feature type="domain" description="Acyl-CoA thioesterase-like N-terminal HotDog" evidence="3">
    <location>
        <begin position="43"/>
        <end position="127"/>
    </location>
</feature>
<protein>
    <submittedName>
        <fullName evidence="5">Thioesterase-like superfamily-domain-containing protein</fullName>
    </submittedName>
</protein>
<dbReference type="PANTHER" id="PTHR11066:SF34">
    <property type="entry name" value="ACYL-COENZYME A THIOESTERASE 8"/>
    <property type="match status" value="1"/>
</dbReference>
<dbReference type="AlphaFoldDB" id="A0A9P8C3C5"/>
<dbReference type="CDD" id="cd03444">
    <property type="entry name" value="Thioesterase_II_repeat1"/>
    <property type="match status" value="1"/>
</dbReference>
<dbReference type="GO" id="GO:0047617">
    <property type="term" value="F:fatty acyl-CoA hydrolase activity"/>
    <property type="evidence" value="ECO:0007669"/>
    <property type="project" value="InterPro"/>
</dbReference>
<evidence type="ECO:0000256" key="1">
    <source>
        <dbReference type="ARBA" id="ARBA00006538"/>
    </source>
</evidence>
<dbReference type="EMBL" id="MU251638">
    <property type="protein sequence ID" value="KAG9230881.1"/>
    <property type="molecule type" value="Genomic_DNA"/>
</dbReference>
<dbReference type="OrthoDB" id="68328at2759"/>
<accession>A0A9P8C3C5</accession>
<dbReference type="InterPro" id="IPR029069">
    <property type="entry name" value="HotDog_dom_sf"/>
</dbReference>
<dbReference type="CDD" id="cd03445">
    <property type="entry name" value="Thioesterase_II_repeat2"/>
    <property type="match status" value="1"/>
</dbReference>
<proteinExistence type="inferred from homology"/>
<name>A0A9P8C3C5_9HELO</name>
<dbReference type="Pfam" id="PF13622">
    <property type="entry name" value="4HBT_3"/>
    <property type="match status" value="1"/>
</dbReference>
<comment type="similarity">
    <text evidence="1">Belongs to the C/M/P thioester hydrolase family.</text>
</comment>
<dbReference type="SUPFAM" id="SSF54637">
    <property type="entry name" value="Thioesterase/thiol ester dehydrase-isomerase"/>
    <property type="match status" value="2"/>
</dbReference>
<gene>
    <name evidence="5" type="ORF">BJ875DRAFT_487538</name>
</gene>
<reference evidence="5" key="1">
    <citation type="journal article" date="2021" name="IMA Fungus">
        <title>Genomic characterization of three marine fungi, including Emericellopsis atlantica sp. nov. with signatures of a generalist lifestyle and marine biomass degradation.</title>
        <authorList>
            <person name="Hagestad O.C."/>
            <person name="Hou L."/>
            <person name="Andersen J.H."/>
            <person name="Hansen E.H."/>
            <person name="Altermark B."/>
            <person name="Li C."/>
            <person name="Kuhnert E."/>
            <person name="Cox R.J."/>
            <person name="Crous P.W."/>
            <person name="Spatafora J.W."/>
            <person name="Lail K."/>
            <person name="Amirebrahimi M."/>
            <person name="Lipzen A."/>
            <person name="Pangilinan J."/>
            <person name="Andreopoulos W."/>
            <person name="Hayes R.D."/>
            <person name="Ng V."/>
            <person name="Grigoriev I.V."/>
            <person name="Jackson S.A."/>
            <person name="Sutton T.D.S."/>
            <person name="Dobson A.D.W."/>
            <person name="Rama T."/>
        </authorList>
    </citation>
    <scope>NUCLEOTIDE SEQUENCE</scope>
    <source>
        <strain evidence="5">TRa018bII</strain>
    </source>
</reference>
<evidence type="ECO:0000256" key="2">
    <source>
        <dbReference type="ARBA" id="ARBA00022801"/>
    </source>
</evidence>
<dbReference type="Pfam" id="PF20789">
    <property type="entry name" value="4HBT_3C"/>
    <property type="match status" value="1"/>
</dbReference>
<keyword evidence="2" id="KW-0378">Hydrolase</keyword>
<dbReference type="Proteomes" id="UP000824998">
    <property type="component" value="Unassembled WGS sequence"/>
</dbReference>
<dbReference type="InterPro" id="IPR003703">
    <property type="entry name" value="Acyl_CoA_thio"/>
</dbReference>
<evidence type="ECO:0000313" key="5">
    <source>
        <dbReference type="EMBL" id="KAG9230881.1"/>
    </source>
</evidence>
<dbReference type="GO" id="GO:0005782">
    <property type="term" value="C:peroxisomal matrix"/>
    <property type="evidence" value="ECO:0007669"/>
    <property type="project" value="UniProtKB-SubCell"/>
</dbReference>
<sequence>MPAHAEATLYPPPSLDFSYAPIEHPLQLTALRSEEDVFTNTYPLWNPPPGRALFGGILIGQAIHAAQQTVSPVLVIYNMHCTFHAAPNALKPLYYHVVRMGGGRSSVSREVRAEQDGRVFFSAMCNFYTTGKENPTLHQVKLPQVGQHDMEAPDKPEKPSTNESALTEQIVLSGFLTFAGPKTTREDVDPFLWKELPVISSSDTVPSTNVLHSWTRSRGQMSSSQTSNIAVLGFLTDSWFLSSFPEVNPKATGSYGQHIGFMVTLNHTIWFHDPQVRIDEWLFVKRTSTWAAKGRCLMEQQIWGKGAKLAATCVQEGIVRLKTPQPTKTKGQEVNASKI</sequence>
<dbReference type="InterPro" id="IPR042171">
    <property type="entry name" value="Acyl-CoA_hotdog"/>
</dbReference>
<organism evidence="5 6">
    <name type="scientific">Amylocarpus encephaloides</name>
    <dbReference type="NCBI Taxonomy" id="45428"/>
    <lineage>
        <taxon>Eukaryota</taxon>
        <taxon>Fungi</taxon>
        <taxon>Dikarya</taxon>
        <taxon>Ascomycota</taxon>
        <taxon>Pezizomycotina</taxon>
        <taxon>Leotiomycetes</taxon>
        <taxon>Helotiales</taxon>
        <taxon>Helotiales incertae sedis</taxon>
        <taxon>Amylocarpus</taxon>
    </lineage>
</organism>